<evidence type="ECO:0000313" key="3">
    <source>
        <dbReference type="EMBL" id="RUQ72864.1"/>
    </source>
</evidence>
<protein>
    <submittedName>
        <fullName evidence="3">Phasin family protein</fullName>
    </submittedName>
</protein>
<reference evidence="3 4" key="1">
    <citation type="submission" date="2018-12" db="EMBL/GenBank/DDBJ databases">
        <authorList>
            <person name="Yang Y."/>
        </authorList>
    </citation>
    <scope>NUCLEOTIDE SEQUENCE [LARGE SCALE GENOMIC DNA]</scope>
    <source>
        <strain evidence="3 4">GSF71</strain>
    </source>
</reference>
<feature type="domain" description="Phasin" evidence="2">
    <location>
        <begin position="112"/>
        <end position="202"/>
    </location>
</feature>
<feature type="compositionally biased region" description="Basic and acidic residues" evidence="1">
    <location>
        <begin position="14"/>
        <end position="68"/>
    </location>
</feature>
<dbReference type="Proteomes" id="UP000280346">
    <property type="component" value="Unassembled WGS sequence"/>
</dbReference>
<name>A0A3S0V203_9PROT</name>
<evidence type="ECO:0000256" key="1">
    <source>
        <dbReference type="SAM" id="MobiDB-lite"/>
    </source>
</evidence>
<accession>A0A3S0V203</accession>
<dbReference type="Pfam" id="PF09361">
    <property type="entry name" value="Phasin_2"/>
    <property type="match status" value="1"/>
</dbReference>
<organism evidence="3 4">
    <name type="scientific">Azospirillum doebereinerae</name>
    <dbReference type="NCBI Taxonomy" id="92933"/>
    <lineage>
        <taxon>Bacteria</taxon>
        <taxon>Pseudomonadati</taxon>
        <taxon>Pseudomonadota</taxon>
        <taxon>Alphaproteobacteria</taxon>
        <taxon>Rhodospirillales</taxon>
        <taxon>Azospirillaceae</taxon>
        <taxon>Azospirillum</taxon>
    </lineage>
</organism>
<dbReference type="OrthoDB" id="7302282at2"/>
<keyword evidence="4" id="KW-1185">Reference proteome</keyword>
<comment type="caution">
    <text evidence="3">The sequence shown here is derived from an EMBL/GenBank/DDBJ whole genome shotgun (WGS) entry which is preliminary data.</text>
</comment>
<sequence>MATDKDTQTAVRETANRTKGAIDEAARLGESTTRRAADAARSIAEDTARTGQRAAEEGIEAGRKAMDTGADLTRKGAETARDLMGTASDAASRSTEQLQRALGLSKEAQGEVMHQVRQNMDVMVQCGGVLTDGAQAIWREWMGLAQEVAARNASAVNTLMRSRTVPDFYATQSSMLKDNVQLVLSRSVTVSELSARTANDAVRKLAGRAEDAAQDTRRQF</sequence>
<dbReference type="EMBL" id="RZIJ01000006">
    <property type="protein sequence ID" value="RUQ72864.1"/>
    <property type="molecule type" value="Genomic_DNA"/>
</dbReference>
<gene>
    <name evidence="3" type="ORF">EJ913_09885</name>
</gene>
<dbReference type="InterPro" id="IPR018968">
    <property type="entry name" value="Phasin"/>
</dbReference>
<feature type="region of interest" description="Disordered" evidence="1">
    <location>
        <begin position="1"/>
        <end position="68"/>
    </location>
</feature>
<evidence type="ECO:0000313" key="4">
    <source>
        <dbReference type="Proteomes" id="UP000280346"/>
    </source>
</evidence>
<dbReference type="RefSeq" id="WP_126997271.1">
    <property type="nucleotide sequence ID" value="NZ_CP173190.1"/>
</dbReference>
<evidence type="ECO:0000259" key="2">
    <source>
        <dbReference type="Pfam" id="PF09361"/>
    </source>
</evidence>
<proteinExistence type="predicted"/>
<dbReference type="AlphaFoldDB" id="A0A3S0V203"/>